<dbReference type="Gene3D" id="3.40.50.300">
    <property type="entry name" value="P-loop containing nucleotide triphosphate hydrolases"/>
    <property type="match status" value="1"/>
</dbReference>
<dbReference type="InterPro" id="IPR000792">
    <property type="entry name" value="Tscrpt_reg_LuxR_C"/>
</dbReference>
<dbReference type="Proteomes" id="UP001501532">
    <property type="component" value="Unassembled WGS sequence"/>
</dbReference>
<dbReference type="InterPro" id="IPR011990">
    <property type="entry name" value="TPR-like_helical_dom_sf"/>
</dbReference>
<evidence type="ECO:0000313" key="3">
    <source>
        <dbReference type="Proteomes" id="UP001501532"/>
    </source>
</evidence>
<dbReference type="SUPFAM" id="SSF52540">
    <property type="entry name" value="P-loop containing nucleoside triphosphate hydrolases"/>
    <property type="match status" value="1"/>
</dbReference>
<dbReference type="EMBL" id="BAAAUF010000022">
    <property type="protein sequence ID" value="GAA3047838.1"/>
    <property type="molecule type" value="Genomic_DNA"/>
</dbReference>
<protein>
    <recommendedName>
        <fullName evidence="1">HTH luxR-type domain-containing protein</fullName>
    </recommendedName>
</protein>
<dbReference type="CDD" id="cd06170">
    <property type="entry name" value="LuxR_C_like"/>
    <property type="match status" value="1"/>
</dbReference>
<evidence type="ECO:0000313" key="2">
    <source>
        <dbReference type="EMBL" id="GAA3047838.1"/>
    </source>
</evidence>
<gene>
    <name evidence="2" type="ORF">GCM10010448_33620</name>
</gene>
<accession>A0ABP6LND2</accession>
<dbReference type="PROSITE" id="PS50043">
    <property type="entry name" value="HTH_LUXR_2"/>
    <property type="match status" value="1"/>
</dbReference>
<dbReference type="Pfam" id="PF00196">
    <property type="entry name" value="GerE"/>
    <property type="match status" value="1"/>
</dbReference>
<dbReference type="InterPro" id="IPR036388">
    <property type="entry name" value="WH-like_DNA-bd_sf"/>
</dbReference>
<dbReference type="RefSeq" id="WP_234515361.1">
    <property type="nucleotide sequence ID" value="NZ_BAAAUF010000022.1"/>
</dbReference>
<proteinExistence type="predicted"/>
<dbReference type="SUPFAM" id="SSF46894">
    <property type="entry name" value="C-terminal effector domain of the bipartite response regulators"/>
    <property type="match status" value="1"/>
</dbReference>
<dbReference type="PANTHER" id="PTHR47691:SF3">
    <property type="entry name" value="HTH-TYPE TRANSCRIPTIONAL REGULATOR RV0890C-RELATED"/>
    <property type="match status" value="1"/>
</dbReference>
<keyword evidence="3" id="KW-1185">Reference proteome</keyword>
<dbReference type="Gene3D" id="1.25.40.10">
    <property type="entry name" value="Tetratricopeptide repeat domain"/>
    <property type="match status" value="1"/>
</dbReference>
<dbReference type="SMART" id="SM00421">
    <property type="entry name" value="HTH_LUXR"/>
    <property type="match status" value="1"/>
</dbReference>
<evidence type="ECO:0000259" key="1">
    <source>
        <dbReference type="PROSITE" id="PS50043"/>
    </source>
</evidence>
<dbReference type="PANTHER" id="PTHR47691">
    <property type="entry name" value="REGULATOR-RELATED"/>
    <property type="match status" value="1"/>
</dbReference>
<dbReference type="InterPro" id="IPR016032">
    <property type="entry name" value="Sig_transdc_resp-reg_C-effctor"/>
</dbReference>
<comment type="caution">
    <text evidence="2">The sequence shown here is derived from an EMBL/GenBank/DDBJ whole genome shotgun (WGS) entry which is preliminary data.</text>
</comment>
<feature type="domain" description="HTH luxR-type" evidence="1">
    <location>
        <begin position="685"/>
        <end position="750"/>
    </location>
</feature>
<dbReference type="Gene3D" id="1.10.10.10">
    <property type="entry name" value="Winged helix-like DNA-binding domain superfamily/Winged helix DNA-binding domain"/>
    <property type="match status" value="1"/>
</dbReference>
<dbReference type="PRINTS" id="PR00038">
    <property type="entry name" value="HTHLUXR"/>
</dbReference>
<name>A0ABP6LND2_9ACTN</name>
<dbReference type="SUPFAM" id="SSF48452">
    <property type="entry name" value="TPR-like"/>
    <property type="match status" value="1"/>
</dbReference>
<sequence>MSSFIGRTDELVELKRLLRATRLLTLTGPGGVGKTRLAWEMAALEQRGGRCQVSLVELGSAATGEQARQRIIEALASAGEPHVLTVGAGGAVGSDRDRLLVLDNCEHVLDACGRALSTLFPRHPGLRVVATSREPLRLPGETVYSVGGLSLPDSDGGGSLAGLLRSDAVRLFVHRAQAVSSEFQLTEDNAVHVAALCARLDGLPLALELAAGLVRAFPPGEIHHRLDDRFSLLTCGWRTADRRHQSLRSAIEWSYDLLTSQEQKLFRSLSLLPGGFGPDAAAAVATDDDMPASAVPRLLAGLEAKSLIVPCAGPTGSARFRMLESIRCYGHERLRAEGEEARAYERLVDWMAELARPFREAALTPARTCRVLDEERDNLTCLLQWLSVGSDPRQLLLAGALALVDINRGYAGESRTMLAGALERTGPGAGDRSIALCMQALLTAWEGDAGEAVHLALQAVTLERRRPHRRDHLLCRLLLVLSLARTQRGDQSSRADLEECVEISHRVGDRVMTGFCLNLLAWQLLRGGDTVQAERLVDEALPILRGEANPVLLRVILHTAGVLALERDDLDAAEAYFDEALGDTDHVSDTAHLGAAGPALWGLAVSAVRSGRFERALRLFAAVERHGASAALVIPPWFRAQVEEAAATALGALPKARAEGALAAGRRLGPREIVDYARDGRRGTAPGGDDPLSPREREVIALVAAGLTNRQIAARLYLSVRTVETHVRNIRNTLGLRSRTHVAAWSARRAQAVPTHAEGKAGAGFVA</sequence>
<organism evidence="2 3">
    <name type="scientific">Streptomyces glomeratus</name>
    <dbReference type="NCBI Taxonomy" id="284452"/>
    <lineage>
        <taxon>Bacteria</taxon>
        <taxon>Bacillati</taxon>
        <taxon>Actinomycetota</taxon>
        <taxon>Actinomycetes</taxon>
        <taxon>Kitasatosporales</taxon>
        <taxon>Streptomycetaceae</taxon>
        <taxon>Streptomyces</taxon>
    </lineage>
</organism>
<dbReference type="InterPro" id="IPR027417">
    <property type="entry name" value="P-loop_NTPase"/>
</dbReference>
<reference evidence="3" key="1">
    <citation type="journal article" date="2019" name="Int. J. Syst. Evol. Microbiol.">
        <title>The Global Catalogue of Microorganisms (GCM) 10K type strain sequencing project: providing services to taxonomists for standard genome sequencing and annotation.</title>
        <authorList>
            <consortium name="The Broad Institute Genomics Platform"/>
            <consortium name="The Broad Institute Genome Sequencing Center for Infectious Disease"/>
            <person name="Wu L."/>
            <person name="Ma J."/>
        </authorList>
    </citation>
    <scope>NUCLEOTIDE SEQUENCE [LARGE SCALE GENOMIC DNA]</scope>
    <source>
        <strain evidence="3">JCM 9091</strain>
    </source>
</reference>